<dbReference type="Proteomes" id="UP000887567">
    <property type="component" value="Unplaced"/>
</dbReference>
<dbReference type="Pfam" id="PF09786">
    <property type="entry name" value="CytochromB561_N"/>
    <property type="match status" value="1"/>
</dbReference>
<dbReference type="OrthoDB" id="509821at2759"/>
<sequence length="298" mass="33900">FAALSDSLSTNRGPSSCWSPFRNDFTPQLGVYRIARRSPDLSSSRDDDDSGYSSHRSEELWLRLGVTRGDLDYWTENCRKWLCQTILVRLVEQIDSVNDVLCKIGCQEYQVGTVSLSVLRHVSQAKSGQVPFLQVIIPYLEASNNQEYLVQRVRELAKGGCMSVYRWNSGGKFRGKDWESNNITDSQIVMHMFCTYMDSRLPADPRFPDGGTFTGLHFLKTPDKPDARKSDLCIYMSRPLHYKVVVEDEVFDLAKGRNNLFHAIIFFLYQVKTKDNGMLGRVNLGLSGVNILCILSKK</sequence>
<accession>A0A913YNI8</accession>
<dbReference type="InterPro" id="IPR019176">
    <property type="entry name" value="Cytochrome_B561-rel"/>
</dbReference>
<dbReference type="OMA" id="NGINIMC"/>
<dbReference type="PANTHER" id="PTHR21780:SF0">
    <property type="entry name" value="TRANSMEMBRANE PROTEIN 209"/>
    <property type="match status" value="1"/>
</dbReference>
<organism evidence="1 2">
    <name type="scientific">Exaiptasia diaphana</name>
    <name type="common">Tropical sea anemone</name>
    <name type="synonym">Aiptasia pulchella</name>
    <dbReference type="NCBI Taxonomy" id="2652724"/>
    <lineage>
        <taxon>Eukaryota</taxon>
        <taxon>Metazoa</taxon>
        <taxon>Cnidaria</taxon>
        <taxon>Anthozoa</taxon>
        <taxon>Hexacorallia</taxon>
        <taxon>Actiniaria</taxon>
        <taxon>Aiptasiidae</taxon>
        <taxon>Exaiptasia</taxon>
    </lineage>
</organism>
<dbReference type="KEGG" id="epa:110245197"/>
<name>A0A913YNI8_EXADI</name>
<proteinExistence type="predicted"/>
<dbReference type="GO" id="GO:0016020">
    <property type="term" value="C:membrane"/>
    <property type="evidence" value="ECO:0007669"/>
    <property type="project" value="TreeGrafter"/>
</dbReference>
<dbReference type="EnsemblMetazoa" id="XM_028660908.1">
    <property type="protein sequence ID" value="XP_028516709.1"/>
    <property type="gene ID" value="LOC110245197"/>
</dbReference>
<keyword evidence="2" id="KW-1185">Reference proteome</keyword>
<evidence type="ECO:0000313" key="1">
    <source>
        <dbReference type="EnsemblMetazoa" id="XP_028516709.1"/>
    </source>
</evidence>
<dbReference type="RefSeq" id="XP_028516709.1">
    <property type="nucleotide sequence ID" value="XM_028660908.1"/>
</dbReference>
<reference evidence="1" key="1">
    <citation type="submission" date="2022-11" db="UniProtKB">
        <authorList>
            <consortium name="EnsemblMetazoa"/>
        </authorList>
    </citation>
    <scope>IDENTIFICATION</scope>
</reference>
<dbReference type="AlphaFoldDB" id="A0A913YNI8"/>
<evidence type="ECO:0000313" key="2">
    <source>
        <dbReference type="Proteomes" id="UP000887567"/>
    </source>
</evidence>
<protein>
    <submittedName>
        <fullName evidence="1">Uncharacterized protein</fullName>
    </submittedName>
</protein>
<dbReference type="PANTHER" id="PTHR21780">
    <property type="entry name" value="TRANSMEMBRANE PROTEIN 209"/>
    <property type="match status" value="1"/>
</dbReference>
<dbReference type="GeneID" id="110245197"/>